<dbReference type="GO" id="GO:0006107">
    <property type="term" value="P:oxaloacetate metabolic process"/>
    <property type="evidence" value="ECO:0007669"/>
    <property type="project" value="TreeGrafter"/>
</dbReference>
<dbReference type="SUPFAM" id="SSF51621">
    <property type="entry name" value="Phosphoenolpyruvate/pyruvate domain"/>
    <property type="match status" value="1"/>
</dbReference>
<evidence type="ECO:0000256" key="5">
    <source>
        <dbReference type="PIRSR" id="PIRSR015582-2"/>
    </source>
</evidence>
<comment type="caution">
    <text evidence="6">The sequence shown here is derived from an EMBL/GenBank/DDBJ whole genome shotgun (WGS) entry which is preliminary data.</text>
</comment>
<feature type="binding site" evidence="4">
    <location>
        <position position="171"/>
    </location>
    <ligand>
        <name>substrate</name>
    </ligand>
</feature>
<keyword evidence="2 5" id="KW-0479">Metal-binding</keyword>
<dbReference type="GO" id="GO:0016829">
    <property type="term" value="F:lyase activity"/>
    <property type="evidence" value="ECO:0007669"/>
    <property type="project" value="UniProtKB-KW"/>
</dbReference>
<dbReference type="OrthoDB" id="348111at2"/>
<dbReference type="GO" id="GO:0000287">
    <property type="term" value="F:magnesium ion binding"/>
    <property type="evidence" value="ECO:0007669"/>
    <property type="project" value="TreeGrafter"/>
</dbReference>
<evidence type="ECO:0000256" key="1">
    <source>
        <dbReference type="ARBA" id="ARBA00001946"/>
    </source>
</evidence>
<evidence type="ECO:0000256" key="4">
    <source>
        <dbReference type="PIRSR" id="PIRSR015582-1"/>
    </source>
</evidence>
<dbReference type="InterPro" id="IPR039480">
    <property type="entry name" value="C-C_Bond_Lyase-like"/>
</dbReference>
<dbReference type="Pfam" id="PF15617">
    <property type="entry name" value="C-C_Bond_Lyase"/>
    <property type="match status" value="1"/>
</dbReference>
<proteinExistence type="predicted"/>
<organism evidence="6 7">
    <name type="scientific">Sanguibacter antarcticus</name>
    <dbReference type="NCBI Taxonomy" id="372484"/>
    <lineage>
        <taxon>Bacteria</taxon>
        <taxon>Bacillati</taxon>
        <taxon>Actinomycetota</taxon>
        <taxon>Actinomycetes</taxon>
        <taxon>Micrococcales</taxon>
        <taxon>Sanguibacteraceae</taxon>
        <taxon>Sanguibacter</taxon>
    </lineage>
</organism>
<feature type="binding site" evidence="4">
    <location>
        <position position="104"/>
    </location>
    <ligand>
        <name>substrate</name>
    </ligand>
</feature>
<dbReference type="InterPro" id="IPR040442">
    <property type="entry name" value="Pyrv_kinase-like_dom_sf"/>
</dbReference>
<dbReference type="AlphaFoldDB" id="A0A2A9EA94"/>
<sequence length="385" mass="42739">MRHFDYLSDAEIDRLFFRAPEHFTVDSDPRVLAMALGATLYSPATRPNLAQDIAKRAAHGVISFVVCLEDSIADHEVPFAERNAVAQLRAYAKSGANGPLVFVRVRNAGQIAFITEGLGEHLRVLSGFVIPKFLEETAVEYLEAIEAASVLAGRRLYAMPVLESPELAFRETRTGALQGIQTVLQKYRESILAVRIGATDLSSAYGLRRTRELTIYHVHVIAEVISDIVNVLGRADESGFVITGPVWEYFAQHERIFKPQLRETPFAEHDERPLRLRMIDADLDGLIREIVLDQANGLTGKTVIHPSHVTAVHALSVVSHEEYVDACDILEAERGGAKASGYRNKMNESKPHRAWAEQLVRRAKVFGVAREETSYVDVLSASDIA</sequence>
<reference evidence="6 7" key="1">
    <citation type="submission" date="2017-10" db="EMBL/GenBank/DDBJ databases">
        <title>Sequencing the genomes of 1000 actinobacteria strains.</title>
        <authorList>
            <person name="Klenk H.-P."/>
        </authorList>
    </citation>
    <scope>NUCLEOTIDE SEQUENCE [LARGE SCALE GENOMIC DNA]</scope>
    <source>
        <strain evidence="6 7">DSM 18966</strain>
    </source>
</reference>
<dbReference type="PIRSF" id="PIRSF015582">
    <property type="entry name" value="Cit_lyase_B"/>
    <property type="match status" value="1"/>
</dbReference>
<evidence type="ECO:0000256" key="2">
    <source>
        <dbReference type="ARBA" id="ARBA00022723"/>
    </source>
</evidence>
<dbReference type="PANTHER" id="PTHR32308:SF10">
    <property type="entry name" value="CITRATE LYASE SUBUNIT BETA"/>
    <property type="match status" value="1"/>
</dbReference>
<keyword evidence="6" id="KW-0456">Lyase</keyword>
<evidence type="ECO:0000313" key="7">
    <source>
        <dbReference type="Proteomes" id="UP000225548"/>
    </source>
</evidence>
<comment type="cofactor">
    <cofactor evidence="1">
        <name>Mg(2+)</name>
        <dbReference type="ChEBI" id="CHEBI:18420"/>
    </cofactor>
</comment>
<feature type="binding site" evidence="5">
    <location>
        <position position="171"/>
    </location>
    <ligand>
        <name>Mg(2+)</name>
        <dbReference type="ChEBI" id="CHEBI:18420"/>
    </ligand>
</feature>
<keyword evidence="7" id="KW-1185">Reference proteome</keyword>
<dbReference type="InterPro" id="IPR011206">
    <property type="entry name" value="Citrate_lyase_beta/mcl1/mcl2"/>
</dbReference>
<dbReference type="EMBL" id="PDJG01000001">
    <property type="protein sequence ID" value="PFG35119.1"/>
    <property type="molecule type" value="Genomic_DNA"/>
</dbReference>
<keyword evidence="3 5" id="KW-0460">Magnesium</keyword>
<evidence type="ECO:0000313" key="6">
    <source>
        <dbReference type="EMBL" id="PFG35119.1"/>
    </source>
</evidence>
<protein>
    <submittedName>
        <fullName evidence="6">Citrate lyase beta subunit</fullName>
    </submittedName>
</protein>
<accession>A0A2A9EA94</accession>
<dbReference type="Proteomes" id="UP000225548">
    <property type="component" value="Unassembled WGS sequence"/>
</dbReference>
<dbReference type="PANTHER" id="PTHR32308">
    <property type="entry name" value="LYASE BETA SUBUNIT, PUTATIVE (AFU_ORTHOLOGUE AFUA_4G13030)-RELATED"/>
    <property type="match status" value="1"/>
</dbReference>
<feature type="binding site" evidence="5">
    <location>
        <position position="200"/>
    </location>
    <ligand>
        <name>Mg(2+)</name>
        <dbReference type="ChEBI" id="CHEBI:18420"/>
    </ligand>
</feature>
<gene>
    <name evidence="6" type="ORF">ATL42_3056</name>
</gene>
<evidence type="ECO:0000256" key="3">
    <source>
        <dbReference type="ARBA" id="ARBA00022842"/>
    </source>
</evidence>
<name>A0A2A9EA94_9MICO</name>
<dbReference type="Gene3D" id="3.20.20.60">
    <property type="entry name" value="Phosphoenolpyruvate-binding domains"/>
    <property type="match status" value="2"/>
</dbReference>
<dbReference type="RefSeq" id="WP_098456053.1">
    <property type="nucleotide sequence ID" value="NZ_PDJG01000001.1"/>
</dbReference>
<dbReference type="InterPro" id="IPR015813">
    <property type="entry name" value="Pyrv/PenolPyrv_kinase-like_dom"/>
</dbReference>